<dbReference type="SMART" id="SM00692">
    <property type="entry name" value="DM3"/>
    <property type="match status" value="1"/>
</dbReference>
<gene>
    <name evidence="14" type="ORF">HPB51_019736</name>
</gene>
<dbReference type="PANTHER" id="PTHR46600">
    <property type="entry name" value="THAP DOMAIN-CONTAINING"/>
    <property type="match status" value="1"/>
</dbReference>
<evidence type="ECO:0000259" key="13">
    <source>
        <dbReference type="PROSITE" id="PS50950"/>
    </source>
</evidence>
<keyword evidence="15" id="KW-1185">Reference proteome</keyword>
<dbReference type="AlphaFoldDB" id="A0A9J6F5P7"/>
<keyword evidence="11" id="KW-0131">Cell cycle</keyword>
<dbReference type="InterPro" id="IPR006612">
    <property type="entry name" value="THAP_Znf"/>
</dbReference>
<keyword evidence="5" id="KW-0862">Zinc</keyword>
<evidence type="ECO:0000313" key="15">
    <source>
        <dbReference type="Proteomes" id="UP000821866"/>
    </source>
</evidence>
<dbReference type="GO" id="GO:0008270">
    <property type="term" value="F:zinc ion binding"/>
    <property type="evidence" value="ECO:0007669"/>
    <property type="project" value="UniProtKB-KW"/>
</dbReference>
<dbReference type="PROSITE" id="PS50950">
    <property type="entry name" value="ZF_THAP"/>
    <property type="match status" value="1"/>
</dbReference>
<keyword evidence="6" id="KW-0805">Transcription regulation</keyword>
<keyword evidence="10" id="KW-0539">Nucleus</keyword>
<evidence type="ECO:0000256" key="5">
    <source>
        <dbReference type="ARBA" id="ARBA00022833"/>
    </source>
</evidence>
<keyword evidence="7" id="KW-0175">Coiled coil</keyword>
<comment type="caution">
    <text evidence="14">The sequence shown here is derived from an EMBL/GenBank/DDBJ whole genome shotgun (WGS) entry which is preliminary data.</text>
</comment>
<evidence type="ECO:0000256" key="8">
    <source>
        <dbReference type="ARBA" id="ARBA00023125"/>
    </source>
</evidence>
<proteinExistence type="inferred from homology"/>
<name>A0A9J6F5P7_RHIMP</name>
<dbReference type="InterPro" id="IPR038441">
    <property type="entry name" value="THAP_Znf_sf"/>
</dbReference>
<sequence>MAYCCVPLCKSDEKKKPAGLSFHELPAGADARVRWLAAIRRDKWWPNTTSSYTKVCSRHFKEEDFIESKRRRLNNGTVPSIFEEYPPHLQPKSTPARNTASIDKRTIDKYKMELKKLHEDTPVADVSNIKERAKEKERAALFLIDQIENFKMKRPSWSEETTRRCVVLRRLSTRAYEHIRGEMLLKLPCRMTLSNYLGTTSGETGLSKLSEARLRVEAESLTVPQSRICSLIVDETKIREKLQYNKQQDCFVGHADVSLEQHGGDLTLANSLLCFLITGLSTSYRIPVAYYFIMGLTGPQLHKLLIFVLE</sequence>
<comment type="subcellular location">
    <subcellularLocation>
        <location evidence="1">Nucleus</location>
        <location evidence="1">Nucleoplasm</location>
    </subcellularLocation>
</comment>
<evidence type="ECO:0000256" key="9">
    <source>
        <dbReference type="ARBA" id="ARBA00023163"/>
    </source>
</evidence>
<dbReference type="SMART" id="SM00980">
    <property type="entry name" value="THAP"/>
    <property type="match status" value="1"/>
</dbReference>
<dbReference type="GO" id="GO:0043565">
    <property type="term" value="F:sequence-specific DNA binding"/>
    <property type="evidence" value="ECO:0007669"/>
    <property type="project" value="InterPro"/>
</dbReference>
<protein>
    <recommendedName>
        <fullName evidence="13">THAP-type domain-containing protein</fullName>
    </recommendedName>
</protein>
<evidence type="ECO:0000256" key="11">
    <source>
        <dbReference type="ARBA" id="ARBA00023306"/>
    </source>
</evidence>
<keyword evidence="9" id="KW-0804">Transcription</keyword>
<keyword evidence="3" id="KW-0479">Metal-binding</keyword>
<evidence type="ECO:0000256" key="6">
    <source>
        <dbReference type="ARBA" id="ARBA00023015"/>
    </source>
</evidence>
<dbReference type="Pfam" id="PF21787">
    <property type="entry name" value="TNP-like_RNaseH_N"/>
    <property type="match status" value="1"/>
</dbReference>
<dbReference type="InterPro" id="IPR048365">
    <property type="entry name" value="TNP-like_RNaseH_N"/>
</dbReference>
<dbReference type="EMBL" id="JABSTU010000001">
    <property type="protein sequence ID" value="KAH8041995.1"/>
    <property type="molecule type" value="Genomic_DNA"/>
</dbReference>
<evidence type="ECO:0000256" key="4">
    <source>
        <dbReference type="ARBA" id="ARBA00022771"/>
    </source>
</evidence>
<evidence type="ECO:0000256" key="10">
    <source>
        <dbReference type="ARBA" id="ARBA00023242"/>
    </source>
</evidence>
<evidence type="ECO:0000256" key="3">
    <source>
        <dbReference type="ARBA" id="ARBA00022723"/>
    </source>
</evidence>
<dbReference type="GO" id="GO:0005654">
    <property type="term" value="C:nucleoplasm"/>
    <property type="evidence" value="ECO:0007669"/>
    <property type="project" value="UniProtKB-SubCell"/>
</dbReference>
<dbReference type="VEuPathDB" id="VectorBase:LOC119181397"/>
<accession>A0A9J6F5P7</accession>
<comment type="similarity">
    <text evidence="2">Belongs to the THAP1 family.</text>
</comment>
<dbReference type="Gene3D" id="6.20.210.20">
    <property type="entry name" value="THAP domain"/>
    <property type="match status" value="1"/>
</dbReference>
<keyword evidence="4 12" id="KW-0863">Zinc-finger</keyword>
<evidence type="ECO:0000256" key="7">
    <source>
        <dbReference type="ARBA" id="ARBA00023054"/>
    </source>
</evidence>
<reference evidence="14" key="1">
    <citation type="journal article" date="2020" name="Cell">
        <title>Large-Scale Comparative Analyses of Tick Genomes Elucidate Their Genetic Diversity and Vector Capacities.</title>
        <authorList>
            <consortium name="Tick Genome and Microbiome Consortium (TIGMIC)"/>
            <person name="Jia N."/>
            <person name="Wang J."/>
            <person name="Shi W."/>
            <person name="Du L."/>
            <person name="Sun Y."/>
            <person name="Zhan W."/>
            <person name="Jiang J.F."/>
            <person name="Wang Q."/>
            <person name="Zhang B."/>
            <person name="Ji P."/>
            <person name="Bell-Sakyi L."/>
            <person name="Cui X.M."/>
            <person name="Yuan T.T."/>
            <person name="Jiang B.G."/>
            <person name="Yang W.F."/>
            <person name="Lam T.T."/>
            <person name="Chang Q.C."/>
            <person name="Ding S.J."/>
            <person name="Wang X.J."/>
            <person name="Zhu J.G."/>
            <person name="Ruan X.D."/>
            <person name="Zhao L."/>
            <person name="Wei J.T."/>
            <person name="Ye R.Z."/>
            <person name="Que T.C."/>
            <person name="Du C.H."/>
            <person name="Zhou Y.H."/>
            <person name="Cheng J.X."/>
            <person name="Dai P.F."/>
            <person name="Guo W.B."/>
            <person name="Han X.H."/>
            <person name="Huang E.J."/>
            <person name="Li L.F."/>
            <person name="Wei W."/>
            <person name="Gao Y.C."/>
            <person name="Liu J.Z."/>
            <person name="Shao H.Z."/>
            <person name="Wang X."/>
            <person name="Wang C.C."/>
            <person name="Yang T.C."/>
            <person name="Huo Q.B."/>
            <person name="Li W."/>
            <person name="Chen H.Y."/>
            <person name="Chen S.E."/>
            <person name="Zhou L.G."/>
            <person name="Ni X.B."/>
            <person name="Tian J.H."/>
            <person name="Sheng Y."/>
            <person name="Liu T."/>
            <person name="Pan Y.S."/>
            <person name="Xia L.Y."/>
            <person name="Li J."/>
            <person name="Zhao F."/>
            <person name="Cao W.C."/>
        </authorList>
    </citation>
    <scope>NUCLEOTIDE SEQUENCE</scope>
    <source>
        <strain evidence="14">Rmic-2018</strain>
    </source>
</reference>
<keyword evidence="8 12" id="KW-0238">DNA-binding</keyword>
<evidence type="ECO:0000256" key="12">
    <source>
        <dbReference type="PROSITE-ProRule" id="PRU00309"/>
    </source>
</evidence>
<organism evidence="14 15">
    <name type="scientific">Rhipicephalus microplus</name>
    <name type="common">Cattle tick</name>
    <name type="synonym">Boophilus microplus</name>
    <dbReference type="NCBI Taxonomy" id="6941"/>
    <lineage>
        <taxon>Eukaryota</taxon>
        <taxon>Metazoa</taxon>
        <taxon>Ecdysozoa</taxon>
        <taxon>Arthropoda</taxon>
        <taxon>Chelicerata</taxon>
        <taxon>Arachnida</taxon>
        <taxon>Acari</taxon>
        <taxon>Parasitiformes</taxon>
        <taxon>Ixodida</taxon>
        <taxon>Ixodoidea</taxon>
        <taxon>Ixodidae</taxon>
        <taxon>Rhipicephalinae</taxon>
        <taxon>Rhipicephalus</taxon>
        <taxon>Boophilus</taxon>
    </lineage>
</organism>
<reference evidence="14" key="2">
    <citation type="submission" date="2021-09" db="EMBL/GenBank/DDBJ databases">
        <authorList>
            <person name="Jia N."/>
            <person name="Wang J."/>
            <person name="Shi W."/>
            <person name="Du L."/>
            <person name="Sun Y."/>
            <person name="Zhan W."/>
            <person name="Jiang J."/>
            <person name="Wang Q."/>
            <person name="Zhang B."/>
            <person name="Ji P."/>
            <person name="Sakyi L.B."/>
            <person name="Cui X."/>
            <person name="Yuan T."/>
            <person name="Jiang B."/>
            <person name="Yang W."/>
            <person name="Lam T.T.-Y."/>
            <person name="Chang Q."/>
            <person name="Ding S."/>
            <person name="Wang X."/>
            <person name="Zhu J."/>
            <person name="Ruan X."/>
            <person name="Zhao L."/>
            <person name="Wei J."/>
            <person name="Que T."/>
            <person name="Du C."/>
            <person name="Cheng J."/>
            <person name="Dai P."/>
            <person name="Han X."/>
            <person name="Huang E."/>
            <person name="Gao Y."/>
            <person name="Liu J."/>
            <person name="Shao H."/>
            <person name="Ye R."/>
            <person name="Li L."/>
            <person name="Wei W."/>
            <person name="Wang X."/>
            <person name="Wang C."/>
            <person name="Huo Q."/>
            <person name="Li W."/>
            <person name="Guo W."/>
            <person name="Chen H."/>
            <person name="Chen S."/>
            <person name="Zhou L."/>
            <person name="Zhou L."/>
            <person name="Ni X."/>
            <person name="Tian J."/>
            <person name="Zhou Y."/>
            <person name="Sheng Y."/>
            <person name="Liu T."/>
            <person name="Pan Y."/>
            <person name="Xia L."/>
            <person name="Li J."/>
            <person name="Zhao F."/>
            <person name="Cao W."/>
        </authorList>
    </citation>
    <scope>NUCLEOTIDE SEQUENCE</scope>
    <source>
        <strain evidence="14">Rmic-2018</strain>
        <tissue evidence="14">Larvae</tissue>
    </source>
</reference>
<dbReference type="SUPFAM" id="SSF57716">
    <property type="entry name" value="Glucocorticoid receptor-like (DNA-binding domain)"/>
    <property type="match status" value="1"/>
</dbReference>
<dbReference type="PANTHER" id="PTHR46600:SF1">
    <property type="entry name" value="THAP DOMAIN-CONTAINING PROTEIN 1"/>
    <property type="match status" value="1"/>
</dbReference>
<dbReference type="InterPro" id="IPR026516">
    <property type="entry name" value="THAP1/10"/>
</dbReference>
<dbReference type="Proteomes" id="UP000821866">
    <property type="component" value="Chromosome 1"/>
</dbReference>
<feature type="domain" description="THAP-type" evidence="13">
    <location>
        <begin position="1"/>
        <end position="82"/>
    </location>
</feature>
<evidence type="ECO:0000256" key="2">
    <source>
        <dbReference type="ARBA" id="ARBA00006177"/>
    </source>
</evidence>
<evidence type="ECO:0000256" key="1">
    <source>
        <dbReference type="ARBA" id="ARBA00004642"/>
    </source>
</evidence>
<evidence type="ECO:0000313" key="14">
    <source>
        <dbReference type="EMBL" id="KAH8041995.1"/>
    </source>
</evidence>
<dbReference type="Pfam" id="PF05485">
    <property type="entry name" value="THAP"/>
    <property type="match status" value="1"/>
</dbReference>